<keyword evidence="6" id="KW-1185">Reference proteome</keyword>
<evidence type="ECO:0000259" key="3">
    <source>
        <dbReference type="Pfam" id="PF00501"/>
    </source>
</evidence>
<dbReference type="InterPro" id="IPR025110">
    <property type="entry name" value="AMP-bd_C"/>
</dbReference>
<name>A0ABT1QGT7_9NOCA</name>
<dbReference type="InterPro" id="IPR000873">
    <property type="entry name" value="AMP-dep_synth/lig_dom"/>
</dbReference>
<feature type="domain" description="AMP-binding enzyme C-terminal" evidence="4">
    <location>
        <begin position="418"/>
        <end position="493"/>
    </location>
</feature>
<organism evidence="5 6">
    <name type="scientific">Rhodococcus tibetensis</name>
    <dbReference type="NCBI Taxonomy" id="2965064"/>
    <lineage>
        <taxon>Bacteria</taxon>
        <taxon>Bacillati</taxon>
        <taxon>Actinomycetota</taxon>
        <taxon>Actinomycetes</taxon>
        <taxon>Mycobacteriales</taxon>
        <taxon>Nocardiaceae</taxon>
        <taxon>Rhodococcus</taxon>
    </lineage>
</organism>
<dbReference type="Gene3D" id="3.40.50.12780">
    <property type="entry name" value="N-terminal domain of ligase-like"/>
    <property type="match status" value="1"/>
</dbReference>
<protein>
    <submittedName>
        <fullName evidence="5">p-hydroxycinnamoyl-CoA synthetase</fullName>
    </submittedName>
</protein>
<gene>
    <name evidence="5" type="primary">couL</name>
    <name evidence="5" type="ORF">NOF53_20405</name>
</gene>
<keyword evidence="2" id="KW-0436">Ligase</keyword>
<evidence type="ECO:0000256" key="2">
    <source>
        <dbReference type="ARBA" id="ARBA00022598"/>
    </source>
</evidence>
<comment type="similarity">
    <text evidence="1">Belongs to the ATP-dependent AMP-binding enzyme family.</text>
</comment>
<proteinExistence type="inferred from homology"/>
<dbReference type="NCBIfam" id="NF004837">
    <property type="entry name" value="PRK06187.1"/>
    <property type="match status" value="1"/>
</dbReference>
<dbReference type="InterPro" id="IPR045851">
    <property type="entry name" value="AMP-bd_C_sf"/>
</dbReference>
<dbReference type="InterPro" id="IPR042099">
    <property type="entry name" value="ANL_N_sf"/>
</dbReference>
<evidence type="ECO:0000259" key="4">
    <source>
        <dbReference type="Pfam" id="PF13193"/>
    </source>
</evidence>
<reference evidence="5 6" key="1">
    <citation type="submission" date="2022-07" db="EMBL/GenBank/DDBJ databases">
        <title>Degradation activity of malathion, p-nitrophenol and potential low-temperature adaptation strategy of Rhodococcus sp. FXJ9.536.</title>
        <authorList>
            <person name="Huang J."/>
            <person name="Huang Y."/>
        </authorList>
    </citation>
    <scope>NUCLEOTIDE SEQUENCE [LARGE SCALE GENOMIC DNA]</scope>
    <source>
        <strain evidence="5 6">FXJ9.536</strain>
    </source>
</reference>
<evidence type="ECO:0000313" key="6">
    <source>
        <dbReference type="Proteomes" id="UP001524501"/>
    </source>
</evidence>
<dbReference type="PANTHER" id="PTHR43201">
    <property type="entry name" value="ACYL-COA SYNTHETASE"/>
    <property type="match status" value="1"/>
</dbReference>
<dbReference type="Pfam" id="PF13193">
    <property type="entry name" value="AMP-binding_C"/>
    <property type="match status" value="1"/>
</dbReference>
<sequence>MDNEGIGSWLERRMTMTPKNEALVFDGRAVTYEEMALRTRRLAHGLRALGVEKGDCVGFFGFNDPAALEVMFATGLLGATYLPLNARLTAEEARYVLGDSRCTTVIFGDQQADVAQELALSDIPVTAWIGLGESWSTYTYEGVRAGQPDTRIAEQVGLDDLSVLMYSSGTTGAPKGVMLSHGNMLWNALNQLLAQDMTSKERTLSVAPLFHIGGIGGAVTPTLLGGGTVVLLRKFDAGVVLDTIEKERITTFFAVPTMIQELWHHPRFADADLSSLRAICVAGAPLPEALITPWQDRDVAITQAYGLTETAPSVTMLSSADVRTKIGSAGKRTFFTDVDVVRPDGSSAEPNEIGEIVAKGPNVMLGYLNQPEATVHTIVDGWLHTGDAGYFDDDGFLFICDRYKDMYISGGENVYPAEVEAALLKLEGIREAAVIGVPHEKWGETGMAFVVAADGTVFDEETVRARLREKLAGFKIPTFIQVAEALPRTATGKIRKPDLRKLAASRRITDSDTRLG</sequence>
<feature type="domain" description="AMP-dependent synthetase/ligase" evidence="3">
    <location>
        <begin position="10"/>
        <end position="368"/>
    </location>
</feature>
<dbReference type="SUPFAM" id="SSF56801">
    <property type="entry name" value="Acetyl-CoA synthetase-like"/>
    <property type="match status" value="1"/>
</dbReference>
<comment type="caution">
    <text evidence="5">The sequence shown here is derived from an EMBL/GenBank/DDBJ whole genome shotgun (WGS) entry which is preliminary data.</text>
</comment>
<dbReference type="RefSeq" id="WP_255972093.1">
    <property type="nucleotide sequence ID" value="NZ_JANFQF010000019.1"/>
</dbReference>
<dbReference type="PROSITE" id="PS00455">
    <property type="entry name" value="AMP_BINDING"/>
    <property type="match status" value="1"/>
</dbReference>
<evidence type="ECO:0000256" key="1">
    <source>
        <dbReference type="ARBA" id="ARBA00006432"/>
    </source>
</evidence>
<dbReference type="Proteomes" id="UP001524501">
    <property type="component" value="Unassembled WGS sequence"/>
</dbReference>
<dbReference type="EMBL" id="JANFQF010000019">
    <property type="protein sequence ID" value="MCQ4121499.1"/>
    <property type="molecule type" value="Genomic_DNA"/>
</dbReference>
<evidence type="ECO:0000313" key="5">
    <source>
        <dbReference type="EMBL" id="MCQ4121499.1"/>
    </source>
</evidence>
<dbReference type="InterPro" id="IPR020845">
    <property type="entry name" value="AMP-binding_CS"/>
</dbReference>
<accession>A0ABT1QGT7</accession>
<dbReference type="PANTHER" id="PTHR43201:SF5">
    <property type="entry name" value="MEDIUM-CHAIN ACYL-COA LIGASE ACSF2, MITOCHONDRIAL"/>
    <property type="match status" value="1"/>
</dbReference>
<dbReference type="Pfam" id="PF00501">
    <property type="entry name" value="AMP-binding"/>
    <property type="match status" value="1"/>
</dbReference>
<dbReference type="Gene3D" id="3.30.300.30">
    <property type="match status" value="1"/>
</dbReference>
<dbReference type="CDD" id="cd17631">
    <property type="entry name" value="FACL_FadD13-like"/>
    <property type="match status" value="1"/>
</dbReference>